<feature type="region of interest" description="Disordered" evidence="1">
    <location>
        <begin position="344"/>
        <end position="370"/>
    </location>
</feature>
<organism evidence="2">
    <name type="scientific">Lepeophtheirus salmonis</name>
    <name type="common">Salmon louse</name>
    <name type="synonym">Caligus salmonis</name>
    <dbReference type="NCBI Taxonomy" id="72036"/>
    <lineage>
        <taxon>Eukaryota</taxon>
        <taxon>Metazoa</taxon>
        <taxon>Ecdysozoa</taxon>
        <taxon>Arthropoda</taxon>
        <taxon>Crustacea</taxon>
        <taxon>Multicrustacea</taxon>
        <taxon>Hexanauplia</taxon>
        <taxon>Copepoda</taxon>
        <taxon>Siphonostomatoida</taxon>
        <taxon>Caligidae</taxon>
        <taxon>Lepeophtheirus</taxon>
    </lineage>
</organism>
<name>A0A0K2UYH9_LEPSM</name>
<sequence>MINLEKDVDNFDMTYILDCVKENNLRNDLCNYRLGVSLFEEYDPYDILIGEKTWIDLKKRKNIEEEYMEIDNFDKALLTPSANSKNRKSNSYDGQVHILKYIITHGKYNSLKDINTLRRMKVGGVCSGLRTAISLKEHFRKQILPHINIKTYTQFSEEDLNKILRGWKGSKTSFNVEVLERSSRLKQNVPCSDDATMHEQANVKIENSVGSLQKSSRKLINKDKTHFDESFGILNKKEEVTAIPSYKRIKICNLNKLEASSTPIQKYFVKESQDCNTLWLSQTDVLKSKEHEAFSKTCMLQSLNYSSQTKFLATWNLRQKDSSKEPEKKERSSDSYSLSKCNNSWYTNDPSNKKGGNLRNGGNAAPPKSLTKNESQLLKSFPNSPNLMINNVKYSSLVNFLEHNGRMNKVQNESEGRYQIFIIKH</sequence>
<reference evidence="2" key="1">
    <citation type="submission" date="2014-05" db="EMBL/GenBank/DDBJ databases">
        <authorList>
            <person name="Chronopoulou M."/>
        </authorList>
    </citation>
    <scope>NUCLEOTIDE SEQUENCE</scope>
    <source>
        <tissue evidence="2">Whole organism</tissue>
    </source>
</reference>
<proteinExistence type="predicted"/>
<feature type="compositionally biased region" description="Basic and acidic residues" evidence="1">
    <location>
        <begin position="319"/>
        <end position="333"/>
    </location>
</feature>
<feature type="compositionally biased region" description="Low complexity" evidence="1">
    <location>
        <begin position="353"/>
        <end position="363"/>
    </location>
</feature>
<evidence type="ECO:0000313" key="2">
    <source>
        <dbReference type="EMBL" id="CDW43329.1"/>
    </source>
</evidence>
<dbReference type="OrthoDB" id="10257855at2759"/>
<dbReference type="EMBL" id="HACA01025968">
    <property type="protein sequence ID" value="CDW43329.1"/>
    <property type="molecule type" value="Transcribed_RNA"/>
</dbReference>
<dbReference type="AlphaFoldDB" id="A0A0K2UYH9"/>
<accession>A0A0K2UYH9</accession>
<feature type="region of interest" description="Disordered" evidence="1">
    <location>
        <begin position="319"/>
        <end position="338"/>
    </location>
</feature>
<protein>
    <submittedName>
        <fullName evidence="2">Uncharacterized protein</fullName>
    </submittedName>
</protein>
<evidence type="ECO:0000256" key="1">
    <source>
        <dbReference type="SAM" id="MobiDB-lite"/>
    </source>
</evidence>